<feature type="region of interest" description="Disordered" evidence="1">
    <location>
        <begin position="1"/>
        <end position="54"/>
    </location>
</feature>
<evidence type="ECO:0000313" key="3">
    <source>
        <dbReference type="Proteomes" id="UP000669133"/>
    </source>
</evidence>
<name>A0A8H7Z9E9_9ASCO</name>
<dbReference type="AlphaFoldDB" id="A0A8H7Z9E9"/>
<reference evidence="2 3" key="1">
    <citation type="submission" date="2020-12" db="EMBL/GenBank/DDBJ databases">
        <title>Effect of drift, selection, and recombination on the evolution of hybrid genomes in Candida yeast pathogens.</title>
        <authorList>
            <person name="Mixao V."/>
            <person name="Ksiezopolska E."/>
            <person name="Saus E."/>
            <person name="Boekhout T."/>
            <person name="Gacser A."/>
            <person name="Gabaldon T."/>
        </authorList>
    </citation>
    <scope>NUCLEOTIDE SEQUENCE [LARGE SCALE GENOMIC DNA]</scope>
    <source>
        <strain evidence="2 3">BP57</strain>
    </source>
</reference>
<dbReference type="Pfam" id="PF04119">
    <property type="entry name" value="HSP9_HSP12"/>
    <property type="match status" value="1"/>
</dbReference>
<protein>
    <submittedName>
        <fullName evidence="2">Uncharacterized protein</fullName>
    </submittedName>
</protein>
<dbReference type="Gene3D" id="6.10.280.100">
    <property type="match status" value="1"/>
</dbReference>
<dbReference type="Proteomes" id="UP000669133">
    <property type="component" value="Unassembled WGS sequence"/>
</dbReference>
<keyword evidence="3" id="KW-1185">Reference proteome</keyword>
<dbReference type="RefSeq" id="XP_067546771.1">
    <property type="nucleotide sequence ID" value="XM_067694452.1"/>
</dbReference>
<evidence type="ECO:0000313" key="2">
    <source>
        <dbReference type="EMBL" id="KAG5417655.1"/>
    </source>
</evidence>
<dbReference type="EMBL" id="JAEOAQ010000007">
    <property type="protein sequence ID" value="KAG5417655.1"/>
    <property type="molecule type" value="Genomic_DNA"/>
</dbReference>
<dbReference type="GeneID" id="93653920"/>
<organism evidence="2 3">
    <name type="scientific">Candida metapsilosis</name>
    <dbReference type="NCBI Taxonomy" id="273372"/>
    <lineage>
        <taxon>Eukaryota</taxon>
        <taxon>Fungi</taxon>
        <taxon>Dikarya</taxon>
        <taxon>Ascomycota</taxon>
        <taxon>Saccharomycotina</taxon>
        <taxon>Pichiomycetes</taxon>
        <taxon>Debaryomycetaceae</taxon>
        <taxon>Candida/Lodderomyces clade</taxon>
        <taxon>Candida</taxon>
    </lineage>
</organism>
<sequence>MSDLGRKDIGDKIESKVKPDSQKSTFEQAKDKVTDAVDSLAGKGTSEKDKSATQSASDAVFGASFCKWDATFLPPPSPA</sequence>
<feature type="compositionally biased region" description="Basic and acidic residues" evidence="1">
    <location>
        <begin position="1"/>
        <end position="21"/>
    </location>
</feature>
<accession>A0A8H7Z9E9</accession>
<evidence type="ECO:0000256" key="1">
    <source>
        <dbReference type="SAM" id="MobiDB-lite"/>
    </source>
</evidence>
<dbReference type="InterPro" id="IPR007250">
    <property type="entry name" value="HSP9_HSP12"/>
</dbReference>
<comment type="caution">
    <text evidence="2">The sequence shown here is derived from an EMBL/GenBank/DDBJ whole genome shotgun (WGS) entry which is preliminary data.</text>
</comment>
<gene>
    <name evidence="2" type="ORF">I9W82_005291</name>
</gene>
<proteinExistence type="predicted"/>
<dbReference type="OrthoDB" id="2348401at2759"/>